<organism evidence="2 3">
    <name type="scientific">Clostridium bovifaecis</name>
    <dbReference type="NCBI Taxonomy" id="2184719"/>
    <lineage>
        <taxon>Bacteria</taxon>
        <taxon>Bacillati</taxon>
        <taxon>Bacillota</taxon>
        <taxon>Clostridia</taxon>
        <taxon>Eubacteriales</taxon>
        <taxon>Clostridiaceae</taxon>
        <taxon>Clostridium</taxon>
    </lineage>
</organism>
<dbReference type="Proteomes" id="UP000422764">
    <property type="component" value="Chromosome"/>
</dbReference>
<dbReference type="InterPro" id="IPR012347">
    <property type="entry name" value="Ferritin-like"/>
</dbReference>
<evidence type="ECO:0000313" key="2">
    <source>
        <dbReference type="EMBL" id="QGU94632.1"/>
    </source>
</evidence>
<dbReference type="Gene3D" id="1.20.1260.10">
    <property type="match status" value="1"/>
</dbReference>
<evidence type="ECO:0000313" key="3">
    <source>
        <dbReference type="Proteomes" id="UP000422764"/>
    </source>
</evidence>
<accession>A0A6I6ELM9</accession>
<dbReference type="AlphaFoldDB" id="A0A6I6ELM9"/>
<reference evidence="2 3" key="1">
    <citation type="submission" date="2019-12" db="EMBL/GenBank/DDBJ databases">
        <title>Genome sequenceing of Clostridium bovifaecis.</title>
        <authorList>
            <person name="Yao Y."/>
        </authorList>
    </citation>
    <scope>NUCLEOTIDE SEQUENCE [LARGE SCALE GENOMIC DNA]</scope>
    <source>
        <strain evidence="2 3">BXX</strain>
    </source>
</reference>
<evidence type="ECO:0000259" key="1">
    <source>
        <dbReference type="Pfam" id="PF09537"/>
    </source>
</evidence>
<protein>
    <submittedName>
        <fullName evidence="2">DUF2383 domain-containing protein</fullName>
    </submittedName>
</protein>
<feature type="domain" description="DUF2383" evidence="1">
    <location>
        <begin position="10"/>
        <end position="102"/>
    </location>
</feature>
<dbReference type="Pfam" id="PF09537">
    <property type="entry name" value="DUF2383"/>
    <property type="match status" value="1"/>
</dbReference>
<dbReference type="EMBL" id="CP046522">
    <property type="protein sequence ID" value="QGU94632.1"/>
    <property type="molecule type" value="Genomic_DNA"/>
</dbReference>
<keyword evidence="3" id="KW-1185">Reference proteome</keyword>
<proteinExistence type="predicted"/>
<gene>
    <name evidence="2" type="ORF">GOM49_05520</name>
</gene>
<sequence>MITTKEHDEKEMNKFLKGIHMGGSTFKDYLSKAEDSELKNELKEIIESFKRHEEAITNRIEKIGGDAPDTLGFMGTISEFFEKIKLIPVNTDLEVCEHAVRAMEMGMYQGEKFIEENGDLNSSLLNEVKGVVKDYDNHLRRVKQIMKKYEVSKKAKLH</sequence>
<dbReference type="InterPro" id="IPR019052">
    <property type="entry name" value="DUF2383"/>
</dbReference>
<name>A0A6I6ELM9_9CLOT</name>